<name>A0A087UWL4_STEMI</name>
<gene>
    <name evidence="1" type="ORF">X975_09742</name>
</gene>
<dbReference type="SUPFAM" id="SSF47391">
    <property type="entry name" value="Dimerization-anchoring domain of cAMP-dependent PK regulatory subunit"/>
    <property type="match status" value="1"/>
</dbReference>
<accession>A0A087UWL4</accession>
<dbReference type="OrthoDB" id="10067602at2759"/>
<protein>
    <submittedName>
        <fullName evidence="1">Uncharacterized protein</fullName>
    </submittedName>
</protein>
<dbReference type="Proteomes" id="UP000054359">
    <property type="component" value="Unassembled WGS sequence"/>
</dbReference>
<proteinExistence type="predicted"/>
<reference evidence="1 2" key="1">
    <citation type="submission" date="2013-11" db="EMBL/GenBank/DDBJ databases">
        <title>Genome sequencing of Stegodyphus mimosarum.</title>
        <authorList>
            <person name="Bechsgaard J."/>
        </authorList>
    </citation>
    <scope>NUCLEOTIDE SEQUENCE [LARGE SCALE GENOMIC DNA]</scope>
</reference>
<organism evidence="1 2">
    <name type="scientific">Stegodyphus mimosarum</name>
    <name type="common">African social velvet spider</name>
    <dbReference type="NCBI Taxonomy" id="407821"/>
    <lineage>
        <taxon>Eukaryota</taxon>
        <taxon>Metazoa</taxon>
        <taxon>Ecdysozoa</taxon>
        <taxon>Arthropoda</taxon>
        <taxon>Chelicerata</taxon>
        <taxon>Arachnida</taxon>
        <taxon>Araneae</taxon>
        <taxon>Araneomorphae</taxon>
        <taxon>Entelegynae</taxon>
        <taxon>Eresoidea</taxon>
        <taxon>Eresidae</taxon>
        <taxon>Stegodyphus</taxon>
    </lineage>
</organism>
<evidence type="ECO:0000313" key="1">
    <source>
        <dbReference type="EMBL" id="KFM81753.1"/>
    </source>
</evidence>
<dbReference type="EMBL" id="KK122012">
    <property type="protein sequence ID" value="KFM81753.1"/>
    <property type="molecule type" value="Genomic_DNA"/>
</dbReference>
<evidence type="ECO:0000313" key="2">
    <source>
        <dbReference type="Proteomes" id="UP000054359"/>
    </source>
</evidence>
<feature type="non-terminal residue" evidence="1">
    <location>
        <position position="37"/>
    </location>
</feature>
<dbReference type="Gene3D" id="1.20.890.10">
    <property type="entry name" value="cAMP-dependent protein kinase regulatory subunit, dimerization-anchoring domain"/>
    <property type="match status" value="1"/>
</dbReference>
<sequence length="37" mass="4345">MEYELSKRTEIEIPETLKPILIEYAKNAIRAKPDDLL</sequence>
<keyword evidence="2" id="KW-1185">Reference proteome</keyword>
<dbReference type="AlphaFoldDB" id="A0A087UWL4"/>